<dbReference type="Gene3D" id="3.90.640.20">
    <property type="entry name" value="Heat-shock cognate protein, ATPase"/>
    <property type="match status" value="1"/>
</dbReference>
<name>A0A2K2FGU7_9CLOT</name>
<keyword evidence="6" id="KW-1185">Reference proteome</keyword>
<evidence type="ECO:0000259" key="2">
    <source>
        <dbReference type="Pfam" id="PF07833"/>
    </source>
</evidence>
<proteinExistence type="predicted"/>
<dbReference type="KEGG" id="cthd:CDO33_08945"/>
<comment type="caution">
    <text evidence="5">The sequence shown here is derived from an EMBL/GenBank/DDBJ whole genome shotgun (WGS) entry which is preliminary data.</text>
</comment>
<organism evidence="5 6">
    <name type="scientific">Clostridium thermosuccinogenes</name>
    <dbReference type="NCBI Taxonomy" id="84032"/>
    <lineage>
        <taxon>Bacteria</taxon>
        <taxon>Bacillati</taxon>
        <taxon>Bacillota</taxon>
        <taxon>Clostridia</taxon>
        <taxon>Eubacteriales</taxon>
        <taxon>Clostridiaceae</taxon>
        <taxon>Clostridium</taxon>
    </lineage>
</organism>
<dbReference type="RefSeq" id="WP_103081064.1">
    <property type="nucleotide sequence ID" value="NZ_CP021850.1"/>
</dbReference>
<dbReference type="InterPro" id="IPR037126">
    <property type="entry name" value="PdaC/RsiV-like_sf"/>
</dbReference>
<dbReference type="Proteomes" id="UP000236151">
    <property type="component" value="Unassembled WGS sequence"/>
</dbReference>
<feature type="domain" description="Deacetylase PdaC" evidence="4">
    <location>
        <begin position="155"/>
        <end position="247"/>
    </location>
</feature>
<dbReference type="OrthoDB" id="9816096at2"/>
<keyword evidence="1" id="KW-0732">Signal</keyword>
<sequence>MGKRLLVFLLALTICMAASTVVLADDVDVLRIAVNGETIEMPAKVIDGELFLPLRAISEKLGFEVLWSGKNQEIIIRMPERNINIRLSDYIIAVDDHESYIQGGYTHVGGRTYMRQDFFSDNMGLKIIWDKAKNDVRIHSVKENPIVINTKKEVKETQTLKLTIQYPEIKGLDNTEVQHKLNSLFSKLAAEAKKEGYEFAKYIGQDEIARGIKVETYFNYQVKYNQNGMLSIVFSAYLYSGGAHGNTLQSSYTFDLNTGEECDLKDLFKDGIDYVSYISDEVKKQMEEKGMTYALLNPFDAIKADQDFYLSNNAVVVYFQAYEYFPYVFGIPEFDIPLLTLNDMLKPEFSFLTAIPLKFGKDGYEQKISTEIKGHIGDMVDSVYVDGGSAYIYEKADDNEYLHMGFAGKEYYDLGAIADKNSIADDLVCTEALDLFDKTMVKFQGAFSGYETKTEYFIIEQGIPKPFLSVDGITAEMDIDGDGVKEIITQLPGTITTACIFEWDGNTLMSANVDQALNASFVLFNKEDGSFSAYYRTGDMTDHKRVEYRYTRYGMELKKSLRDMDGIVSENTLDYDKDSKDEKIVVRMVDGKQYEETEAGPFQGWNWQGKFVVSLIDEAGKTISELDLNEAFGGQDLVFNSSFLLQFDDYNNDGNLDFALGQYASSNGNVYRLFTIKDDGIELLPVKTGEIFSSGGKSRYTTEFEKFAKSGFINTYYDNIKGKYIEQHFVWDGSQFIIKSTFEKDVAVSAH</sequence>
<gene>
    <name evidence="5" type="ORF">CDQ84_07245</name>
</gene>
<evidence type="ECO:0000259" key="3">
    <source>
        <dbReference type="Pfam" id="PF11738"/>
    </source>
</evidence>
<dbReference type="Pfam" id="PF07833">
    <property type="entry name" value="Cu_amine_oxidN1"/>
    <property type="match status" value="1"/>
</dbReference>
<evidence type="ECO:0008006" key="7">
    <source>
        <dbReference type="Google" id="ProtNLM"/>
    </source>
</evidence>
<dbReference type="SUPFAM" id="SSF69318">
    <property type="entry name" value="Integrin alpha N-terminal domain"/>
    <property type="match status" value="1"/>
</dbReference>
<protein>
    <recommendedName>
        <fullName evidence="7">Copper amine oxidase-like N-terminal domain-containing protein</fullName>
    </recommendedName>
</protein>
<reference evidence="5 6" key="1">
    <citation type="submission" date="2017-06" db="EMBL/GenBank/DDBJ databases">
        <title>Investigating the central metabolism of Clostridium thermosuccinogenes.</title>
        <authorList>
            <person name="Koendjbiharie J.G."/>
            <person name="van Kranenburg R."/>
        </authorList>
    </citation>
    <scope>NUCLEOTIDE SEQUENCE [LARGE SCALE GENOMIC DNA]</scope>
    <source>
        <strain evidence="5 6">DSM 5806</strain>
    </source>
</reference>
<evidence type="ECO:0000256" key="1">
    <source>
        <dbReference type="SAM" id="SignalP"/>
    </source>
</evidence>
<dbReference type="Pfam" id="PF13739">
    <property type="entry name" value="PdaC"/>
    <property type="match status" value="1"/>
</dbReference>
<accession>A0A2K2FGU7</accession>
<dbReference type="InterPro" id="IPR021729">
    <property type="entry name" value="DUF3298"/>
</dbReference>
<feature type="signal peptide" evidence="1">
    <location>
        <begin position="1"/>
        <end position="24"/>
    </location>
</feature>
<evidence type="ECO:0000313" key="5">
    <source>
        <dbReference type="EMBL" id="PNU00008.1"/>
    </source>
</evidence>
<feature type="chain" id="PRO_5014400962" description="Copper amine oxidase-like N-terminal domain-containing protein" evidence="1">
    <location>
        <begin position="25"/>
        <end position="751"/>
    </location>
</feature>
<feature type="domain" description="DUF3298" evidence="3">
    <location>
        <begin position="265"/>
        <end position="337"/>
    </location>
</feature>
<dbReference type="InterPro" id="IPR028994">
    <property type="entry name" value="Integrin_alpha_N"/>
</dbReference>
<dbReference type="InterPro" id="IPR012854">
    <property type="entry name" value="Cu_amine_oxidase-like_N"/>
</dbReference>
<dbReference type="InterPro" id="IPR036582">
    <property type="entry name" value="Mao_N_sf"/>
</dbReference>
<dbReference type="Pfam" id="PF11738">
    <property type="entry name" value="DUF3298"/>
    <property type="match status" value="1"/>
</dbReference>
<feature type="domain" description="Copper amine oxidase-like N-terminal" evidence="2">
    <location>
        <begin position="34"/>
        <end position="138"/>
    </location>
</feature>
<dbReference type="Gene3D" id="3.30.565.40">
    <property type="entry name" value="Fervidobacterium nodosum Rt17-B1 like"/>
    <property type="match status" value="1"/>
</dbReference>
<evidence type="ECO:0000259" key="4">
    <source>
        <dbReference type="Pfam" id="PF13739"/>
    </source>
</evidence>
<dbReference type="AlphaFoldDB" id="A0A2K2FGU7"/>
<dbReference type="Gene3D" id="3.30.457.10">
    <property type="entry name" value="Copper amine oxidase-like, N-terminal domain"/>
    <property type="match status" value="1"/>
</dbReference>
<dbReference type="SUPFAM" id="SSF55383">
    <property type="entry name" value="Copper amine oxidase, domain N"/>
    <property type="match status" value="1"/>
</dbReference>
<evidence type="ECO:0000313" key="6">
    <source>
        <dbReference type="Proteomes" id="UP000236151"/>
    </source>
</evidence>
<dbReference type="InterPro" id="IPR025303">
    <property type="entry name" value="PdaC"/>
</dbReference>
<dbReference type="EMBL" id="NIOJ01000014">
    <property type="protein sequence ID" value="PNU00008.1"/>
    <property type="molecule type" value="Genomic_DNA"/>
</dbReference>